<keyword evidence="1" id="KW-0812">Transmembrane</keyword>
<feature type="transmembrane region" description="Helical" evidence="1">
    <location>
        <begin position="191"/>
        <end position="219"/>
    </location>
</feature>
<keyword evidence="3" id="KW-1185">Reference proteome</keyword>
<keyword evidence="1" id="KW-0472">Membrane</keyword>
<feature type="transmembrane region" description="Helical" evidence="1">
    <location>
        <begin position="112"/>
        <end position="137"/>
    </location>
</feature>
<dbReference type="HOGENOM" id="CLU_096744_0_0_6"/>
<dbReference type="PANTHER" id="PTHR31881">
    <property type="match status" value="1"/>
</dbReference>
<protein>
    <submittedName>
        <fullName evidence="2">Putative membrane protein</fullName>
    </submittedName>
</protein>
<evidence type="ECO:0000256" key="1">
    <source>
        <dbReference type="SAM" id="Phobius"/>
    </source>
</evidence>
<name>I3CL26_9GAMM</name>
<reference evidence="2 3" key="1">
    <citation type="submission" date="2011-11" db="EMBL/GenBank/DDBJ databases">
        <title>Improved High-Quality Draft sequence of Beggiatoa alba B18lD.</title>
        <authorList>
            <consortium name="US DOE Joint Genome Institute"/>
            <person name="Lucas S."/>
            <person name="Han J."/>
            <person name="Lapidus A."/>
            <person name="Cheng J.-F."/>
            <person name="Goodwin L."/>
            <person name="Pitluck S."/>
            <person name="Peters L."/>
            <person name="Mikhailova N."/>
            <person name="Held B."/>
            <person name="Detter J.C."/>
            <person name="Han C."/>
            <person name="Tapia R."/>
            <person name="Land M."/>
            <person name="Hauser L."/>
            <person name="Kyrpides N."/>
            <person name="Ivanova N."/>
            <person name="Pagani I."/>
            <person name="Samuel K."/>
            <person name="Teske A."/>
            <person name="Mueller J."/>
            <person name="Woyke T."/>
        </authorList>
    </citation>
    <scope>NUCLEOTIDE SEQUENCE [LARGE SCALE GENOMIC DNA]</scope>
    <source>
        <strain evidence="2 3">B18LD</strain>
    </source>
</reference>
<sequence length="233" mass="26609">MYFIQEINMLGITSIDIIALLYFFISWLSYARFASVKTQSHPSLYSVLHDYRLEWSKQLIKREVRIMDSNLIGTLHRNASLLVSTTIFILAGLIAVLGATDRAMLIAATLPFTVATTAGLWEIKVLLLILIFVHAFFKFSWAMWQFSITTVLMGGAPNPDEDETLKQIFIKRHTLLLSLAGTNFNHGLRAYYFGIAALTWIVHPLLFMLASSWVVSVLYKREFRSQSLRILLE</sequence>
<evidence type="ECO:0000313" key="3">
    <source>
        <dbReference type="Proteomes" id="UP000005744"/>
    </source>
</evidence>
<dbReference type="eggNOG" id="COG3821">
    <property type="taxonomic scope" value="Bacteria"/>
</dbReference>
<dbReference type="STRING" id="395493.BegalDRAFT_3509"/>
<dbReference type="InterPro" id="IPR006747">
    <property type="entry name" value="DUF599"/>
</dbReference>
<dbReference type="EMBL" id="JH600070">
    <property type="protein sequence ID" value="EIJ44319.1"/>
    <property type="molecule type" value="Genomic_DNA"/>
</dbReference>
<dbReference type="PANTHER" id="PTHR31881:SF6">
    <property type="entry name" value="OS09G0494600 PROTEIN"/>
    <property type="match status" value="1"/>
</dbReference>
<dbReference type="OrthoDB" id="8524743at2"/>
<accession>I3CL26</accession>
<keyword evidence="1" id="KW-1133">Transmembrane helix</keyword>
<dbReference type="RefSeq" id="WP_002692281.1">
    <property type="nucleotide sequence ID" value="NZ_JH600070.1"/>
</dbReference>
<dbReference type="AlphaFoldDB" id="I3CL26"/>
<proteinExistence type="predicted"/>
<dbReference type="Proteomes" id="UP000005744">
    <property type="component" value="Unassembled WGS sequence"/>
</dbReference>
<evidence type="ECO:0000313" key="2">
    <source>
        <dbReference type="EMBL" id="EIJ44319.1"/>
    </source>
</evidence>
<feature type="transmembrane region" description="Helical" evidence="1">
    <location>
        <begin position="7"/>
        <end position="30"/>
    </location>
</feature>
<gene>
    <name evidence="2" type="ORF">BegalDRAFT_3509</name>
</gene>
<feature type="transmembrane region" description="Helical" evidence="1">
    <location>
        <begin position="79"/>
        <end position="100"/>
    </location>
</feature>
<organism evidence="2 3">
    <name type="scientific">Beggiatoa alba B18LD</name>
    <dbReference type="NCBI Taxonomy" id="395493"/>
    <lineage>
        <taxon>Bacteria</taxon>
        <taxon>Pseudomonadati</taxon>
        <taxon>Pseudomonadota</taxon>
        <taxon>Gammaproteobacteria</taxon>
        <taxon>Thiotrichales</taxon>
        <taxon>Thiotrichaceae</taxon>
        <taxon>Beggiatoa</taxon>
    </lineage>
</organism>
<dbReference type="Pfam" id="PF04654">
    <property type="entry name" value="DUF599"/>
    <property type="match status" value="1"/>
</dbReference>